<protein>
    <submittedName>
        <fullName evidence="3">Uncharacterized protein</fullName>
    </submittedName>
</protein>
<gene>
    <name evidence="3" type="ORF">BGZ96_004348</name>
</gene>
<feature type="region of interest" description="Disordered" evidence="1">
    <location>
        <begin position="1"/>
        <end position="34"/>
    </location>
</feature>
<organism evidence="3 4">
    <name type="scientific">Linnemannia gamsii</name>
    <dbReference type="NCBI Taxonomy" id="64522"/>
    <lineage>
        <taxon>Eukaryota</taxon>
        <taxon>Fungi</taxon>
        <taxon>Fungi incertae sedis</taxon>
        <taxon>Mucoromycota</taxon>
        <taxon>Mortierellomycotina</taxon>
        <taxon>Mortierellomycetes</taxon>
        <taxon>Mortierellales</taxon>
        <taxon>Mortierellaceae</taxon>
        <taxon>Linnemannia</taxon>
    </lineage>
</organism>
<dbReference type="EMBL" id="JAAAIM010000203">
    <property type="protein sequence ID" value="KAG0292314.1"/>
    <property type="molecule type" value="Genomic_DNA"/>
</dbReference>
<evidence type="ECO:0000256" key="1">
    <source>
        <dbReference type="SAM" id="MobiDB-lite"/>
    </source>
</evidence>
<reference evidence="3 4" key="1">
    <citation type="journal article" date="2020" name="Fungal Divers.">
        <title>Resolving the Mortierellaceae phylogeny through synthesis of multi-gene phylogenetics and phylogenomics.</title>
        <authorList>
            <person name="Vandepol N."/>
            <person name="Liber J."/>
            <person name="Desiro A."/>
            <person name="Na H."/>
            <person name="Kennedy M."/>
            <person name="Barry K."/>
            <person name="Grigoriev I.V."/>
            <person name="Miller A.N."/>
            <person name="O'Donnell K."/>
            <person name="Stajich J.E."/>
            <person name="Bonito G."/>
        </authorList>
    </citation>
    <scope>NUCLEOTIDE SEQUENCE [LARGE SCALE GENOMIC DNA]</scope>
    <source>
        <strain evidence="3 4">AD045</strain>
    </source>
</reference>
<evidence type="ECO:0000313" key="4">
    <source>
        <dbReference type="Proteomes" id="UP001194696"/>
    </source>
</evidence>
<keyword evidence="2" id="KW-1133">Transmembrane helix</keyword>
<feature type="transmembrane region" description="Helical" evidence="2">
    <location>
        <begin position="142"/>
        <end position="164"/>
    </location>
</feature>
<keyword evidence="2" id="KW-0812">Transmembrane</keyword>
<proteinExistence type="predicted"/>
<comment type="caution">
    <text evidence="3">The sequence shown here is derived from an EMBL/GenBank/DDBJ whole genome shotgun (WGS) entry which is preliminary data.</text>
</comment>
<dbReference type="Proteomes" id="UP001194696">
    <property type="component" value="Unassembled WGS sequence"/>
</dbReference>
<sequence length="166" mass="16711">MTDTNAKATITSSSSSSGDGSKGSSTITGAPPQPTVITTVSVINGTTTTMTITVTPSAGGGGAGAAGATPATLLPKAPQSIIVIQDTPFGKVLPAAGPANDEIESHFWDQYVPHSGPGKSSANTVSAIKNKDAGLMGGWRHVFFSLFSAQYVLWTAVCVVFGLVNA</sequence>
<feature type="compositionally biased region" description="Low complexity" evidence="1">
    <location>
        <begin position="9"/>
        <end position="34"/>
    </location>
</feature>
<keyword evidence="2" id="KW-0472">Membrane</keyword>
<name>A0ABQ7K5U0_9FUNG</name>
<evidence type="ECO:0000313" key="3">
    <source>
        <dbReference type="EMBL" id="KAG0292314.1"/>
    </source>
</evidence>
<keyword evidence="4" id="KW-1185">Reference proteome</keyword>
<evidence type="ECO:0000256" key="2">
    <source>
        <dbReference type="SAM" id="Phobius"/>
    </source>
</evidence>
<accession>A0ABQ7K5U0</accession>